<gene>
    <name evidence="2" type="ORF">SAMN05421858_1677</name>
</gene>
<dbReference type="OrthoDB" id="201863at2157"/>
<evidence type="ECO:0000313" key="3">
    <source>
        <dbReference type="Proteomes" id="UP000186914"/>
    </source>
</evidence>
<name>A0A1N6YR99_9EURY</name>
<organism evidence="2 3">
    <name type="scientific">Haladaptatus litoreus</name>
    <dbReference type="NCBI Taxonomy" id="553468"/>
    <lineage>
        <taxon>Archaea</taxon>
        <taxon>Methanobacteriati</taxon>
        <taxon>Methanobacteriota</taxon>
        <taxon>Stenosarchaea group</taxon>
        <taxon>Halobacteria</taxon>
        <taxon>Halobacteriales</taxon>
        <taxon>Haladaptataceae</taxon>
        <taxon>Haladaptatus</taxon>
    </lineage>
</organism>
<reference evidence="3" key="1">
    <citation type="submission" date="2017-01" db="EMBL/GenBank/DDBJ databases">
        <authorList>
            <person name="Varghese N."/>
            <person name="Submissions S."/>
        </authorList>
    </citation>
    <scope>NUCLEOTIDE SEQUENCE [LARGE SCALE GENOMIC DNA]</scope>
    <source>
        <strain evidence="3">CGMCC 1.7737</strain>
    </source>
</reference>
<dbReference type="AlphaFoldDB" id="A0A1N6YR99"/>
<sequence>MNRRTVLASVSSVLFAGCLTESSPGGSGTDEPDTSTPGMTKTTPGTTTTGSPDLQIPDENHCPPFGDDEKQVICYEYADSETNLLMTPSKEQAELPDDTVSFTLSNETGATFTTNYYHWMVWKLVDNEWFYIAPQVIPEPAMMLESSGSHTWSLTIDNTNLGSSIEGAQGTEDISLAGLGGGTYAFGISGWFQGQSYDESVGVATRFELVGNSLSLTPTDDLEEVNRDGDEKHVRVGQTDTTYLATRVENPDEEPMRKIPEQVIRITPIRNLLASFEDGVSRVRLDGRNTYLGETPQYIEYEGVAYRIETAGN</sequence>
<dbReference type="PROSITE" id="PS51257">
    <property type="entry name" value="PROKAR_LIPOPROTEIN"/>
    <property type="match status" value="1"/>
</dbReference>
<dbReference type="EMBL" id="FTNO01000001">
    <property type="protein sequence ID" value="SIR16969.1"/>
    <property type="molecule type" value="Genomic_DNA"/>
</dbReference>
<evidence type="ECO:0000313" key="2">
    <source>
        <dbReference type="EMBL" id="SIR16969.1"/>
    </source>
</evidence>
<evidence type="ECO:0008006" key="4">
    <source>
        <dbReference type="Google" id="ProtNLM"/>
    </source>
</evidence>
<proteinExistence type="predicted"/>
<feature type="region of interest" description="Disordered" evidence="1">
    <location>
        <begin position="19"/>
        <end position="65"/>
    </location>
</feature>
<dbReference type="Proteomes" id="UP000186914">
    <property type="component" value="Unassembled WGS sequence"/>
</dbReference>
<protein>
    <recommendedName>
        <fullName evidence="4">Lipoprotein</fullName>
    </recommendedName>
</protein>
<dbReference type="RefSeq" id="WP_076429588.1">
    <property type="nucleotide sequence ID" value="NZ_FTNO01000001.1"/>
</dbReference>
<feature type="compositionally biased region" description="Low complexity" evidence="1">
    <location>
        <begin position="34"/>
        <end position="52"/>
    </location>
</feature>
<keyword evidence="3" id="KW-1185">Reference proteome</keyword>
<accession>A0A1N6YR99</accession>
<evidence type="ECO:0000256" key="1">
    <source>
        <dbReference type="SAM" id="MobiDB-lite"/>
    </source>
</evidence>